<proteinExistence type="predicted"/>
<dbReference type="Proteomes" id="UP001243330">
    <property type="component" value="Unassembled WGS sequence"/>
</dbReference>
<feature type="signal peptide" evidence="1">
    <location>
        <begin position="1"/>
        <end position="22"/>
    </location>
</feature>
<evidence type="ECO:0008006" key="4">
    <source>
        <dbReference type="Google" id="ProtNLM"/>
    </source>
</evidence>
<keyword evidence="3" id="KW-1185">Reference proteome</keyword>
<dbReference type="EMBL" id="JAQOWY010000047">
    <property type="protein sequence ID" value="KAK1853863.1"/>
    <property type="molecule type" value="Genomic_DNA"/>
</dbReference>
<accession>A0AAD9EMM0</accession>
<gene>
    <name evidence="2" type="ORF">CCHR01_03516</name>
</gene>
<sequence length="181" mass="20143">MTLKKSCLDLFLVWCFFLGCRPTRNQGAGTGRHGTKKKKEGRDQRKKVLARAHFALLDPSLIDRSRGKESVFFWAWFLFRAIGWFPVPSAALRSGRSTVTAQIREMMGFIVVGKGIGHLLCWEEQRQTTHGLGTHTQVALLMTGNTDTDTALGVGKGGGNTRIHAHTHNANSHFGIYLDFC</sequence>
<reference evidence="2" key="1">
    <citation type="submission" date="2023-01" db="EMBL/GenBank/DDBJ databases">
        <title>Colletotrichum chrysophilum M932 genome sequence.</title>
        <authorList>
            <person name="Baroncelli R."/>
        </authorList>
    </citation>
    <scope>NUCLEOTIDE SEQUENCE</scope>
    <source>
        <strain evidence="2">M932</strain>
    </source>
</reference>
<evidence type="ECO:0000256" key="1">
    <source>
        <dbReference type="SAM" id="SignalP"/>
    </source>
</evidence>
<name>A0AAD9EMM0_9PEZI</name>
<organism evidence="2 3">
    <name type="scientific">Colletotrichum chrysophilum</name>
    <dbReference type="NCBI Taxonomy" id="1836956"/>
    <lineage>
        <taxon>Eukaryota</taxon>
        <taxon>Fungi</taxon>
        <taxon>Dikarya</taxon>
        <taxon>Ascomycota</taxon>
        <taxon>Pezizomycotina</taxon>
        <taxon>Sordariomycetes</taxon>
        <taxon>Hypocreomycetidae</taxon>
        <taxon>Glomerellales</taxon>
        <taxon>Glomerellaceae</taxon>
        <taxon>Colletotrichum</taxon>
        <taxon>Colletotrichum gloeosporioides species complex</taxon>
    </lineage>
</organism>
<evidence type="ECO:0000313" key="3">
    <source>
        <dbReference type="Proteomes" id="UP001243330"/>
    </source>
</evidence>
<comment type="caution">
    <text evidence="2">The sequence shown here is derived from an EMBL/GenBank/DDBJ whole genome shotgun (WGS) entry which is preliminary data.</text>
</comment>
<protein>
    <recommendedName>
        <fullName evidence="4">Secreted protein</fullName>
    </recommendedName>
</protein>
<dbReference type="PROSITE" id="PS51257">
    <property type="entry name" value="PROKAR_LIPOPROTEIN"/>
    <property type="match status" value="1"/>
</dbReference>
<evidence type="ECO:0000313" key="2">
    <source>
        <dbReference type="EMBL" id="KAK1853863.1"/>
    </source>
</evidence>
<feature type="chain" id="PRO_5042015732" description="Secreted protein" evidence="1">
    <location>
        <begin position="23"/>
        <end position="181"/>
    </location>
</feature>
<keyword evidence="1" id="KW-0732">Signal</keyword>
<dbReference type="AlphaFoldDB" id="A0AAD9EMM0"/>